<dbReference type="EMBL" id="HACA01005667">
    <property type="protein sequence ID" value="CDW23028.1"/>
    <property type="molecule type" value="Transcribed_RNA"/>
</dbReference>
<proteinExistence type="predicted"/>
<reference evidence="1" key="1">
    <citation type="submission" date="2014-05" db="EMBL/GenBank/DDBJ databases">
        <authorList>
            <person name="Chronopoulou M."/>
        </authorList>
    </citation>
    <scope>NUCLEOTIDE SEQUENCE</scope>
    <source>
        <tissue evidence="1">Whole organism</tissue>
    </source>
</reference>
<sequence length="74" mass="8956">EIAWILFPRSILVSVEDIFTSRVSVRSGRTPPLRDLQNKHLLKYQGLNWNLCQQYYLRHRHTYQSYQLLKDQSH</sequence>
<protein>
    <submittedName>
        <fullName evidence="1">Uncharacterized protein</fullName>
    </submittedName>
</protein>
<accession>A0A0K2TAJ7</accession>
<feature type="non-terminal residue" evidence="1">
    <location>
        <position position="1"/>
    </location>
</feature>
<evidence type="ECO:0000313" key="1">
    <source>
        <dbReference type="EMBL" id="CDW23028.1"/>
    </source>
</evidence>
<name>A0A0K2TAJ7_LEPSM</name>
<dbReference type="AlphaFoldDB" id="A0A0K2TAJ7"/>
<organism evidence="1">
    <name type="scientific">Lepeophtheirus salmonis</name>
    <name type="common">Salmon louse</name>
    <name type="synonym">Caligus salmonis</name>
    <dbReference type="NCBI Taxonomy" id="72036"/>
    <lineage>
        <taxon>Eukaryota</taxon>
        <taxon>Metazoa</taxon>
        <taxon>Ecdysozoa</taxon>
        <taxon>Arthropoda</taxon>
        <taxon>Crustacea</taxon>
        <taxon>Multicrustacea</taxon>
        <taxon>Hexanauplia</taxon>
        <taxon>Copepoda</taxon>
        <taxon>Siphonostomatoida</taxon>
        <taxon>Caligidae</taxon>
        <taxon>Lepeophtheirus</taxon>
    </lineage>
</organism>